<dbReference type="InterPro" id="IPR032389">
    <property type="entry name" value="GspB_C"/>
</dbReference>
<evidence type="ECO:0000313" key="4">
    <source>
        <dbReference type="Proteomes" id="UP000001231"/>
    </source>
</evidence>
<organism evidence="3 4">
    <name type="scientific">Kangiella koreensis (strain DSM 16069 / JCM 12317 / KCTC 12182 / SW-125)</name>
    <dbReference type="NCBI Taxonomy" id="523791"/>
    <lineage>
        <taxon>Bacteria</taxon>
        <taxon>Pseudomonadati</taxon>
        <taxon>Pseudomonadota</taxon>
        <taxon>Gammaproteobacteria</taxon>
        <taxon>Kangiellales</taxon>
        <taxon>Kangiellaceae</taxon>
        <taxon>Kangiella</taxon>
    </lineage>
</organism>
<dbReference type="GO" id="GO:0015627">
    <property type="term" value="C:type II protein secretion system complex"/>
    <property type="evidence" value="ECO:0007669"/>
    <property type="project" value="InterPro"/>
</dbReference>
<accession>C7R7N4</accession>
<keyword evidence="1" id="KW-0812">Transmembrane</keyword>
<evidence type="ECO:0000313" key="3">
    <source>
        <dbReference type="EMBL" id="ACV27567.1"/>
    </source>
</evidence>
<sequence length="248" mass="27347">MSYILDAIKKTEAGQKDGEVPSLNSEHQHTAFIDDNDSKRWLLPIFAVIVVLFAVVIWLLLKPAPNDIKADMLINHQQDSSPQEVLATTETAEAVVKNNSADDKSVELINGSETTGLVVKKAPLEVQQPVVQQSAKPVIEAVSRRPVTEVLEQAETQQQIQVSQASKSSNKPVFLAAIDHEHWPTLIYTTHIFATEPEDRFVMLNGKAYSIGDTISKGMVVEDIMENDLLVNYQGQQVIVPGLTDVNP</sequence>
<dbReference type="RefSeq" id="WP_015781172.1">
    <property type="nucleotide sequence ID" value="NC_013166.1"/>
</dbReference>
<dbReference type="OrthoDB" id="5432325at2"/>
<feature type="domain" description="Type II secretion system protein GspB C-terminal" evidence="2">
    <location>
        <begin position="184"/>
        <end position="241"/>
    </location>
</feature>
<keyword evidence="1" id="KW-1133">Transmembrane helix</keyword>
<name>C7R7N4_KANKD</name>
<dbReference type="AlphaFoldDB" id="C7R7N4"/>
<evidence type="ECO:0000256" key="1">
    <source>
        <dbReference type="SAM" id="Phobius"/>
    </source>
</evidence>
<protein>
    <recommendedName>
        <fullName evidence="2">Type II secretion system protein GspB C-terminal domain-containing protein</fullName>
    </recommendedName>
</protein>
<feature type="transmembrane region" description="Helical" evidence="1">
    <location>
        <begin position="41"/>
        <end position="61"/>
    </location>
</feature>
<dbReference type="InParanoid" id="C7R7N4"/>
<dbReference type="EMBL" id="CP001707">
    <property type="protein sequence ID" value="ACV27567.1"/>
    <property type="molecule type" value="Genomic_DNA"/>
</dbReference>
<keyword evidence="1" id="KW-0472">Membrane</keyword>
<dbReference type="Pfam" id="PF16537">
    <property type="entry name" value="T2SSB"/>
    <property type="match status" value="1"/>
</dbReference>
<evidence type="ECO:0000259" key="2">
    <source>
        <dbReference type="Pfam" id="PF16537"/>
    </source>
</evidence>
<dbReference type="KEGG" id="kko:Kkor_2157"/>
<dbReference type="HOGENOM" id="CLU_084180_0_0_6"/>
<dbReference type="Proteomes" id="UP000001231">
    <property type="component" value="Chromosome"/>
</dbReference>
<gene>
    <name evidence="3" type="ordered locus">Kkor_2157</name>
</gene>
<proteinExistence type="predicted"/>
<dbReference type="STRING" id="523791.Kkor_2157"/>
<reference evidence="3 4" key="1">
    <citation type="journal article" date="2009" name="Stand. Genomic Sci.">
        <title>Complete genome sequence of Kangiella koreensis type strain (SW-125).</title>
        <authorList>
            <person name="Han C."/>
            <person name="Sikorski J."/>
            <person name="Lapidus A."/>
            <person name="Nolan M."/>
            <person name="Glavina Del Rio T."/>
            <person name="Tice H."/>
            <person name="Cheng J.F."/>
            <person name="Lucas S."/>
            <person name="Chen F."/>
            <person name="Copeland A."/>
            <person name="Ivanova N."/>
            <person name="Mavromatis K."/>
            <person name="Ovchinnikova G."/>
            <person name="Pati A."/>
            <person name="Bruce D."/>
            <person name="Goodwin L."/>
            <person name="Pitluck S."/>
            <person name="Chen A."/>
            <person name="Palaniappan K."/>
            <person name="Land M."/>
            <person name="Hauser L."/>
            <person name="Chang Y.J."/>
            <person name="Jeffries C.D."/>
            <person name="Chain P."/>
            <person name="Saunders E."/>
            <person name="Brettin T."/>
            <person name="Goker M."/>
            <person name="Tindall B.J."/>
            <person name="Bristow J."/>
            <person name="Eisen J.A."/>
            <person name="Markowitz V."/>
            <person name="Hugenholtz P."/>
            <person name="Kyrpides N.C."/>
            <person name="Klenk H.P."/>
            <person name="Detter J.C."/>
        </authorList>
    </citation>
    <scope>NUCLEOTIDE SEQUENCE [LARGE SCALE GENOMIC DNA]</scope>
    <source>
        <strain evidence="4">DSM 16069 / KCTC 12182 / SW-125</strain>
    </source>
</reference>
<keyword evidence="4" id="KW-1185">Reference proteome</keyword>